<dbReference type="EMBL" id="JABCRI010000002">
    <property type="protein sequence ID" value="KAF8409985.1"/>
    <property type="molecule type" value="Genomic_DNA"/>
</dbReference>
<keyword evidence="3" id="KW-1185">Reference proteome</keyword>
<protein>
    <submittedName>
        <fullName evidence="2">Uncharacterized protein</fullName>
    </submittedName>
</protein>
<dbReference type="OrthoDB" id="1934999at2759"/>
<evidence type="ECO:0000313" key="3">
    <source>
        <dbReference type="Proteomes" id="UP000655225"/>
    </source>
</evidence>
<keyword evidence="1" id="KW-1133">Transmembrane helix</keyword>
<reference evidence="2 3" key="1">
    <citation type="submission" date="2020-04" db="EMBL/GenBank/DDBJ databases">
        <title>Plant Genome Project.</title>
        <authorList>
            <person name="Zhang R.-G."/>
        </authorList>
    </citation>
    <scope>NUCLEOTIDE SEQUENCE [LARGE SCALE GENOMIC DNA]</scope>
    <source>
        <strain evidence="2">YNK0</strain>
        <tissue evidence="2">Leaf</tissue>
    </source>
</reference>
<organism evidence="2 3">
    <name type="scientific">Tetracentron sinense</name>
    <name type="common">Spur-leaf</name>
    <dbReference type="NCBI Taxonomy" id="13715"/>
    <lineage>
        <taxon>Eukaryota</taxon>
        <taxon>Viridiplantae</taxon>
        <taxon>Streptophyta</taxon>
        <taxon>Embryophyta</taxon>
        <taxon>Tracheophyta</taxon>
        <taxon>Spermatophyta</taxon>
        <taxon>Magnoliopsida</taxon>
        <taxon>Trochodendrales</taxon>
        <taxon>Trochodendraceae</taxon>
        <taxon>Tetracentron</taxon>
    </lineage>
</organism>
<dbReference type="PANTHER" id="PTHR36000:SF2">
    <property type="entry name" value="DEFECTIVE 1273 PROTEIN, PUTATIVE-RELATED"/>
    <property type="match status" value="1"/>
</dbReference>
<keyword evidence="1" id="KW-0472">Membrane</keyword>
<dbReference type="PANTHER" id="PTHR36000">
    <property type="entry name" value="DEFECTIVE 1273 PROTEIN, PUTATIVE-RELATED"/>
    <property type="match status" value="1"/>
</dbReference>
<dbReference type="Proteomes" id="UP000655225">
    <property type="component" value="Unassembled WGS sequence"/>
</dbReference>
<feature type="transmembrane region" description="Helical" evidence="1">
    <location>
        <begin position="152"/>
        <end position="173"/>
    </location>
</feature>
<proteinExistence type="predicted"/>
<feature type="transmembrane region" description="Helical" evidence="1">
    <location>
        <begin position="118"/>
        <end position="140"/>
    </location>
</feature>
<sequence>MSSPYPVHSLTAPTHLQRSPKMALRTNLSFLQRFKQGWSLYTRTHRCILSSRPHGLNCFQNTRSIISCTINMTAGESEDSGKLNLDCAMDKARNFWESFPQPVKSFPWTKALENFVQLILDLICAVIKYLCVPLLAVSSLSEMSYSAHERKLFLIPFPLLAGIAVAGVLRDTALELSPLLKEAEVPWHLFVIAISFTLLKLPGPYYPYWGRILIPHFANGGLFRTLWFVFLWFRRPREASRTTLRHISIDGGHSEHKKL</sequence>
<keyword evidence="1" id="KW-0812">Transmembrane</keyword>
<evidence type="ECO:0000256" key="1">
    <source>
        <dbReference type="SAM" id="Phobius"/>
    </source>
</evidence>
<evidence type="ECO:0000313" key="2">
    <source>
        <dbReference type="EMBL" id="KAF8409985.1"/>
    </source>
</evidence>
<accession>A0A834ZMA3</accession>
<dbReference type="AlphaFoldDB" id="A0A834ZMA3"/>
<gene>
    <name evidence="2" type="ORF">HHK36_002505</name>
</gene>
<feature type="transmembrane region" description="Helical" evidence="1">
    <location>
        <begin position="212"/>
        <end position="233"/>
    </location>
</feature>
<comment type="caution">
    <text evidence="2">The sequence shown here is derived from an EMBL/GenBank/DDBJ whole genome shotgun (WGS) entry which is preliminary data.</text>
</comment>
<dbReference type="OMA" id="FAILWYR"/>
<name>A0A834ZMA3_TETSI</name>